<sequence>MATLSGLTAEDAIARRERFGHLLESFVVQQLRAQAGWTAPELNFRHCRAKDRVEVGLVVTRGAISGAWK</sequence>
<name>G7UVN1_PSEUP</name>
<organism evidence="2 3">
    <name type="scientific">Pseudoxanthomonas spadix (strain BD-a59)</name>
    <dbReference type="NCBI Taxonomy" id="1045855"/>
    <lineage>
        <taxon>Bacteria</taxon>
        <taxon>Pseudomonadati</taxon>
        <taxon>Pseudomonadota</taxon>
        <taxon>Gammaproteobacteria</taxon>
        <taxon>Lysobacterales</taxon>
        <taxon>Lysobacteraceae</taxon>
        <taxon>Pseudoxanthomonas</taxon>
    </lineage>
</organism>
<evidence type="ECO:0000259" key="1">
    <source>
        <dbReference type="Pfam" id="PF13635"/>
    </source>
</evidence>
<gene>
    <name evidence="2" type="ordered locus">DSC_02475</name>
</gene>
<proteinExistence type="predicted"/>
<dbReference type="InterPro" id="IPR025420">
    <property type="entry name" value="DUF4143"/>
</dbReference>
<dbReference type="RefSeq" id="WP_014159326.1">
    <property type="nucleotide sequence ID" value="NC_016147.2"/>
</dbReference>
<dbReference type="Pfam" id="PF13635">
    <property type="entry name" value="DUF4143"/>
    <property type="match status" value="1"/>
</dbReference>
<evidence type="ECO:0000313" key="3">
    <source>
        <dbReference type="Proteomes" id="UP000005870"/>
    </source>
</evidence>
<dbReference type="HOGENOM" id="CLU_2772909_0_0_6"/>
<dbReference type="EMBL" id="CP003093">
    <property type="protein sequence ID" value="AER55148.1"/>
    <property type="molecule type" value="Genomic_DNA"/>
</dbReference>
<dbReference type="OrthoDB" id="9771844at2"/>
<reference evidence="2 3" key="1">
    <citation type="journal article" date="2012" name="J. Bacteriol.">
        <title>Complete Genome Sequence of the BTEX-Degrading Bacterium Pseudoxanthomonas spadix BD-a59.</title>
        <authorList>
            <person name="Lee S.H."/>
            <person name="Jin H.M."/>
            <person name="Lee H.J."/>
            <person name="Kim J.M."/>
            <person name="Jeon C.O."/>
        </authorList>
    </citation>
    <scope>NUCLEOTIDE SEQUENCE [LARGE SCALE GENOMIC DNA]</scope>
    <source>
        <strain evidence="2 3">BD-a59</strain>
    </source>
</reference>
<keyword evidence="3" id="KW-1185">Reference proteome</keyword>
<dbReference type="KEGG" id="psd:DSC_02475"/>
<dbReference type="eggNOG" id="COG1373">
    <property type="taxonomic scope" value="Bacteria"/>
</dbReference>
<dbReference type="Proteomes" id="UP000005870">
    <property type="component" value="Chromosome"/>
</dbReference>
<evidence type="ECO:0000313" key="2">
    <source>
        <dbReference type="EMBL" id="AER55148.1"/>
    </source>
</evidence>
<dbReference type="STRING" id="1045855.DSC_02475"/>
<accession>G7UVN1</accession>
<protein>
    <submittedName>
        <fullName evidence="2">AAA family ATPase</fullName>
    </submittedName>
</protein>
<feature type="domain" description="DUF4143" evidence="1">
    <location>
        <begin position="2"/>
        <end position="61"/>
    </location>
</feature>
<dbReference type="AlphaFoldDB" id="G7UVN1"/>